<keyword evidence="1" id="KW-0433">Leucine-rich repeat</keyword>
<reference evidence="5 6" key="1">
    <citation type="submission" date="2017-12" db="EMBL/GenBank/DDBJ databases">
        <title>Sequencing, de novo assembly and annotation of complete genome of a new Thraustochytrid species, strain FCC1311.</title>
        <authorList>
            <person name="Sedici K."/>
            <person name="Godart F."/>
            <person name="Aiese Cigliano R."/>
            <person name="Sanseverino W."/>
            <person name="Barakat M."/>
            <person name="Ortet P."/>
            <person name="Marechal E."/>
            <person name="Cagnac O."/>
            <person name="Amato A."/>
        </authorList>
    </citation>
    <scope>NUCLEOTIDE SEQUENCE [LARGE SCALE GENOMIC DNA]</scope>
</reference>
<keyword evidence="3" id="KW-0175">Coiled coil</keyword>
<accession>A0A2R5G9V1</accession>
<dbReference type="PANTHER" id="PTHR48051:SF1">
    <property type="entry name" value="RAS SUPPRESSOR PROTEIN 1"/>
    <property type="match status" value="1"/>
</dbReference>
<feature type="domain" description="Disease resistance R13L4/SHOC-2-like LRR" evidence="4">
    <location>
        <begin position="41"/>
        <end position="151"/>
    </location>
</feature>
<organism evidence="5 6">
    <name type="scientific">Hondaea fermentalgiana</name>
    <dbReference type="NCBI Taxonomy" id="2315210"/>
    <lineage>
        <taxon>Eukaryota</taxon>
        <taxon>Sar</taxon>
        <taxon>Stramenopiles</taxon>
        <taxon>Bigyra</taxon>
        <taxon>Labyrinthulomycetes</taxon>
        <taxon>Thraustochytrida</taxon>
        <taxon>Thraustochytriidae</taxon>
        <taxon>Hondaea</taxon>
    </lineage>
</organism>
<keyword evidence="2" id="KW-0677">Repeat</keyword>
<name>A0A2R5G9V1_9STRA</name>
<comment type="caution">
    <text evidence="5">The sequence shown here is derived from an EMBL/GenBank/DDBJ whole genome shotgun (WGS) entry which is preliminary data.</text>
</comment>
<keyword evidence="6" id="KW-1185">Reference proteome</keyword>
<proteinExistence type="predicted"/>
<protein>
    <submittedName>
        <fullName evidence="5">Leucine-rich repeat-containing protein 1</fullName>
    </submittedName>
</protein>
<evidence type="ECO:0000313" key="6">
    <source>
        <dbReference type="Proteomes" id="UP000241890"/>
    </source>
</evidence>
<dbReference type="EMBL" id="BEYU01000009">
    <property type="protein sequence ID" value="GBG24851.1"/>
    <property type="molecule type" value="Genomic_DNA"/>
</dbReference>
<dbReference type="InParanoid" id="A0A2R5G9V1"/>
<dbReference type="OrthoDB" id="44077at2759"/>
<gene>
    <name evidence="5" type="ORF">FCC1311_010692</name>
</gene>
<evidence type="ECO:0000256" key="3">
    <source>
        <dbReference type="SAM" id="Coils"/>
    </source>
</evidence>
<dbReference type="AlphaFoldDB" id="A0A2R5G9V1"/>
<dbReference type="InterPro" id="IPR003591">
    <property type="entry name" value="Leu-rich_rpt_typical-subtyp"/>
</dbReference>
<dbReference type="GO" id="GO:0005737">
    <property type="term" value="C:cytoplasm"/>
    <property type="evidence" value="ECO:0007669"/>
    <property type="project" value="TreeGrafter"/>
</dbReference>
<dbReference type="SUPFAM" id="SSF52058">
    <property type="entry name" value="L domain-like"/>
    <property type="match status" value="1"/>
</dbReference>
<sequence>MEVFDELVQQPDENGLIDLSHQAWANVEEAVWSWTEKLFTLNLSFNNLTGLSAQLGKLEFLRELDVSRNHLEAFPNELGKCIRLKVLRANGNCLKSVPDSIGQCKLLEEIYLSENAITGIPSTFGHLVVLRVLHLQNNDMQSVAPELGHCLSLEEIDMSGNGSINNLPQPILTDATLILWMCRHNFKHQVALIELEDANDDLEQAAELTEEAQTAMRKEIDELRAENKRLLDAQPETYLRLVAKAEEMKSKFCVIQ</sequence>
<dbReference type="SMART" id="SM00369">
    <property type="entry name" value="LRR_TYP"/>
    <property type="match status" value="4"/>
</dbReference>
<dbReference type="PANTHER" id="PTHR48051">
    <property type="match status" value="1"/>
</dbReference>
<dbReference type="Proteomes" id="UP000241890">
    <property type="component" value="Unassembled WGS sequence"/>
</dbReference>
<evidence type="ECO:0000256" key="2">
    <source>
        <dbReference type="ARBA" id="ARBA00022737"/>
    </source>
</evidence>
<dbReference type="InterPro" id="IPR032675">
    <property type="entry name" value="LRR_dom_sf"/>
</dbReference>
<dbReference type="Pfam" id="PF23598">
    <property type="entry name" value="LRR_14"/>
    <property type="match status" value="1"/>
</dbReference>
<feature type="coiled-coil region" evidence="3">
    <location>
        <begin position="188"/>
        <end position="233"/>
    </location>
</feature>
<dbReference type="InterPro" id="IPR055414">
    <property type="entry name" value="LRR_R13L4/SHOC2-like"/>
</dbReference>
<dbReference type="Gene3D" id="3.80.10.10">
    <property type="entry name" value="Ribonuclease Inhibitor"/>
    <property type="match status" value="1"/>
</dbReference>
<evidence type="ECO:0000313" key="5">
    <source>
        <dbReference type="EMBL" id="GBG24851.1"/>
    </source>
</evidence>
<dbReference type="InterPro" id="IPR050216">
    <property type="entry name" value="LRR_domain-containing"/>
</dbReference>
<evidence type="ECO:0000256" key="1">
    <source>
        <dbReference type="ARBA" id="ARBA00022614"/>
    </source>
</evidence>
<evidence type="ECO:0000259" key="4">
    <source>
        <dbReference type="Pfam" id="PF23598"/>
    </source>
</evidence>